<feature type="region of interest" description="Disordered" evidence="1">
    <location>
        <begin position="1"/>
        <end position="52"/>
    </location>
</feature>
<accession>A0ABR4C082</accession>
<gene>
    <name evidence="2" type="ORF">VTL71DRAFT_5863</name>
</gene>
<keyword evidence="3" id="KW-1185">Reference proteome</keyword>
<feature type="compositionally biased region" description="Polar residues" evidence="1">
    <location>
        <begin position="27"/>
        <end position="36"/>
    </location>
</feature>
<dbReference type="SUPFAM" id="SSF50494">
    <property type="entry name" value="Trypsin-like serine proteases"/>
    <property type="match status" value="1"/>
</dbReference>
<name>A0ABR4C082_9HELO</name>
<sequence length="578" mass="64783">MSSPGKRQVSLTAPESLPSRKLDSTEESATPTVFSRSSDRTSEGSEPQMSSEAAQTITDYYAGIPGNPQLLARSSHSKFERPLVDDPYGTSGKVPAVKDMFVITNKTLQAAVTRERRNKVLGVLSTMKPKCWIAVDYVRVGYSKKSSENPAVILITVEEDKLPHKEAGRLVDEISKVFLGFDFEVEIMEGRRDGFMADKEDEDEVETDKLVEPPLPPISYPHVGSSIGLSRKYKDIKTGTGTLAGFLQIDGTIYGLTNHHVVFGTDRKEAFPTNEEERTRTTLVVNQPSTGDLESLKLRVNIRIKNFERLQAKKELSESDKKKLNELKTSLAEYNTWTEDKCQLGTIWKTSGVRLSSKTSTGHQHRMDWALINLENPGRFQKERFENELPSTDLNKTGIPGYFESAMKLGPDPEKTLDDFPLFLKRSLKTKESQYRQKLAEDKDKMQIVWKFGRTTHYTYGVSSEIESNFKGVDDLVSDEWMVMDSPAGRGIYQKYFSMAGDSGSFVWDSDGFVTGLLWGGRQECQRTFVTPIEAVLEDIKTICGAKEVKLVVRPEDANDEEFLPSGNSSKPGTKINV</sequence>
<evidence type="ECO:0000256" key="1">
    <source>
        <dbReference type="SAM" id="MobiDB-lite"/>
    </source>
</evidence>
<feature type="compositionally biased region" description="Polar residues" evidence="1">
    <location>
        <begin position="1"/>
        <end position="13"/>
    </location>
</feature>
<protein>
    <recommendedName>
        <fullName evidence="4">Serine protease</fullName>
    </recommendedName>
</protein>
<organism evidence="2 3">
    <name type="scientific">Oculimacula yallundae</name>
    <dbReference type="NCBI Taxonomy" id="86028"/>
    <lineage>
        <taxon>Eukaryota</taxon>
        <taxon>Fungi</taxon>
        <taxon>Dikarya</taxon>
        <taxon>Ascomycota</taxon>
        <taxon>Pezizomycotina</taxon>
        <taxon>Leotiomycetes</taxon>
        <taxon>Helotiales</taxon>
        <taxon>Ploettnerulaceae</taxon>
        <taxon>Oculimacula</taxon>
    </lineage>
</organism>
<evidence type="ECO:0008006" key="4">
    <source>
        <dbReference type="Google" id="ProtNLM"/>
    </source>
</evidence>
<evidence type="ECO:0000313" key="3">
    <source>
        <dbReference type="Proteomes" id="UP001595075"/>
    </source>
</evidence>
<reference evidence="2 3" key="1">
    <citation type="journal article" date="2024" name="Commun. Biol.">
        <title>Comparative genomic analysis of thermophilic fungi reveals convergent evolutionary adaptations and gene losses.</title>
        <authorList>
            <person name="Steindorff A.S."/>
            <person name="Aguilar-Pontes M.V."/>
            <person name="Robinson A.J."/>
            <person name="Andreopoulos B."/>
            <person name="LaButti K."/>
            <person name="Kuo A."/>
            <person name="Mondo S."/>
            <person name="Riley R."/>
            <person name="Otillar R."/>
            <person name="Haridas S."/>
            <person name="Lipzen A."/>
            <person name="Grimwood J."/>
            <person name="Schmutz J."/>
            <person name="Clum A."/>
            <person name="Reid I.D."/>
            <person name="Moisan M.C."/>
            <person name="Butler G."/>
            <person name="Nguyen T.T.M."/>
            <person name="Dewar K."/>
            <person name="Conant G."/>
            <person name="Drula E."/>
            <person name="Henrissat B."/>
            <person name="Hansel C."/>
            <person name="Singer S."/>
            <person name="Hutchinson M.I."/>
            <person name="de Vries R.P."/>
            <person name="Natvig D.O."/>
            <person name="Powell A.J."/>
            <person name="Tsang A."/>
            <person name="Grigoriev I.V."/>
        </authorList>
    </citation>
    <scope>NUCLEOTIDE SEQUENCE [LARGE SCALE GENOMIC DNA]</scope>
    <source>
        <strain evidence="2 3">CBS 494.80</strain>
    </source>
</reference>
<dbReference type="EMBL" id="JAZHXI010000016">
    <property type="protein sequence ID" value="KAL2062791.1"/>
    <property type="molecule type" value="Genomic_DNA"/>
</dbReference>
<evidence type="ECO:0000313" key="2">
    <source>
        <dbReference type="EMBL" id="KAL2062791.1"/>
    </source>
</evidence>
<comment type="caution">
    <text evidence="2">The sequence shown here is derived from an EMBL/GenBank/DDBJ whole genome shotgun (WGS) entry which is preliminary data.</text>
</comment>
<proteinExistence type="predicted"/>
<dbReference type="Proteomes" id="UP001595075">
    <property type="component" value="Unassembled WGS sequence"/>
</dbReference>
<dbReference type="InterPro" id="IPR009003">
    <property type="entry name" value="Peptidase_S1_PA"/>
</dbReference>